<dbReference type="PANTHER" id="PTHR42912:SF45">
    <property type="entry name" value="23S RRNA (GUANINE(745)-N(1))-METHYLTRANSFERASE"/>
    <property type="match status" value="1"/>
</dbReference>
<gene>
    <name evidence="2" type="ORF">ACFOY2_50390</name>
</gene>
<dbReference type="RefSeq" id="WP_379535308.1">
    <property type="nucleotide sequence ID" value="NZ_JBHSBI010000045.1"/>
</dbReference>
<dbReference type="GO" id="GO:0032259">
    <property type="term" value="P:methylation"/>
    <property type="evidence" value="ECO:0007669"/>
    <property type="project" value="UniProtKB-KW"/>
</dbReference>
<dbReference type="InterPro" id="IPR050508">
    <property type="entry name" value="Methyltransf_Superfamily"/>
</dbReference>
<dbReference type="Proteomes" id="UP001595851">
    <property type="component" value="Unassembled WGS sequence"/>
</dbReference>
<dbReference type="GO" id="GO:0008168">
    <property type="term" value="F:methyltransferase activity"/>
    <property type="evidence" value="ECO:0007669"/>
    <property type="project" value="UniProtKB-KW"/>
</dbReference>
<feature type="domain" description="Methyltransferase" evidence="1">
    <location>
        <begin position="55"/>
        <end position="145"/>
    </location>
</feature>
<dbReference type="InterPro" id="IPR029063">
    <property type="entry name" value="SAM-dependent_MTases_sf"/>
</dbReference>
<comment type="caution">
    <text evidence="2">The sequence shown here is derived from an EMBL/GenBank/DDBJ whole genome shotgun (WGS) entry which is preliminary data.</text>
</comment>
<protein>
    <submittedName>
        <fullName evidence="2">Class I SAM-dependent DNA methyltransferase</fullName>
    </submittedName>
</protein>
<evidence type="ECO:0000259" key="1">
    <source>
        <dbReference type="Pfam" id="PF13649"/>
    </source>
</evidence>
<keyword evidence="2" id="KW-0489">Methyltransferase</keyword>
<proteinExistence type="predicted"/>
<name>A0ABV8GNF5_9ACTN</name>
<dbReference type="PANTHER" id="PTHR42912">
    <property type="entry name" value="METHYLTRANSFERASE"/>
    <property type="match status" value="1"/>
</dbReference>
<dbReference type="CDD" id="cd02440">
    <property type="entry name" value="AdoMet_MTases"/>
    <property type="match status" value="1"/>
</dbReference>
<sequence>MTTEPDYLRTTRASYDAIASEYAEVFRDELAGKPLDRAMFAAFAELVLTGGGGRVLDVGSGPGHATAHLHGLGLDVSGVDLSPEMVAQARRAYPGLRFEEGSMLALDAPDASLAGLVANYSIIHIPAELLPEVFGEFRRVLAPGGRALVVFQVGDETTHRTEAFGREISLDAGRLRPDHVERLLGEAGLPVEARLLREPRQGMEPTPQACLLARRPA</sequence>
<dbReference type="Pfam" id="PF13649">
    <property type="entry name" value="Methyltransf_25"/>
    <property type="match status" value="1"/>
</dbReference>
<accession>A0ABV8GNF5</accession>
<dbReference type="InterPro" id="IPR041698">
    <property type="entry name" value="Methyltransf_25"/>
</dbReference>
<reference evidence="3" key="1">
    <citation type="journal article" date="2019" name="Int. J. Syst. Evol. Microbiol.">
        <title>The Global Catalogue of Microorganisms (GCM) 10K type strain sequencing project: providing services to taxonomists for standard genome sequencing and annotation.</title>
        <authorList>
            <consortium name="The Broad Institute Genomics Platform"/>
            <consortium name="The Broad Institute Genome Sequencing Center for Infectious Disease"/>
            <person name="Wu L."/>
            <person name="Ma J."/>
        </authorList>
    </citation>
    <scope>NUCLEOTIDE SEQUENCE [LARGE SCALE GENOMIC DNA]</scope>
    <source>
        <strain evidence="3">TBRC 1276</strain>
    </source>
</reference>
<keyword evidence="3" id="KW-1185">Reference proteome</keyword>
<evidence type="ECO:0000313" key="3">
    <source>
        <dbReference type="Proteomes" id="UP001595851"/>
    </source>
</evidence>
<dbReference type="Gene3D" id="3.40.50.150">
    <property type="entry name" value="Vaccinia Virus protein VP39"/>
    <property type="match status" value="1"/>
</dbReference>
<organism evidence="2 3">
    <name type="scientific">Nonomuraea purpurea</name>
    <dbReference type="NCBI Taxonomy" id="1849276"/>
    <lineage>
        <taxon>Bacteria</taxon>
        <taxon>Bacillati</taxon>
        <taxon>Actinomycetota</taxon>
        <taxon>Actinomycetes</taxon>
        <taxon>Streptosporangiales</taxon>
        <taxon>Streptosporangiaceae</taxon>
        <taxon>Nonomuraea</taxon>
    </lineage>
</organism>
<dbReference type="EMBL" id="JBHSBI010000045">
    <property type="protein sequence ID" value="MFC4015497.1"/>
    <property type="molecule type" value="Genomic_DNA"/>
</dbReference>
<evidence type="ECO:0000313" key="2">
    <source>
        <dbReference type="EMBL" id="MFC4015497.1"/>
    </source>
</evidence>
<keyword evidence="2" id="KW-0808">Transferase</keyword>
<dbReference type="SUPFAM" id="SSF53335">
    <property type="entry name" value="S-adenosyl-L-methionine-dependent methyltransferases"/>
    <property type="match status" value="1"/>
</dbReference>